<protein>
    <submittedName>
        <fullName evidence="2">Uncharacterized protein</fullName>
    </submittedName>
</protein>
<evidence type="ECO:0000313" key="3">
    <source>
        <dbReference type="Proteomes" id="UP000032352"/>
    </source>
</evidence>
<keyword evidence="1" id="KW-1133">Transmembrane helix</keyword>
<gene>
    <name evidence="2" type="ORF">SG34_032910</name>
</gene>
<reference evidence="2 3" key="2">
    <citation type="journal article" date="2022" name="Mar. Drugs">
        <title>Bioassay-Guided Fractionation Leads to the Detection of Cholic Acid Generated by the Rare Thalassomonas sp.</title>
        <authorList>
            <person name="Pheiffer F."/>
            <person name="Schneider Y.K."/>
            <person name="Hansen E.H."/>
            <person name="Andersen J.H."/>
            <person name="Isaksson J."/>
            <person name="Busche T."/>
            <person name="R C."/>
            <person name="Kalinowski J."/>
            <person name="Zyl L.V."/>
            <person name="Trindade M."/>
        </authorList>
    </citation>
    <scope>NUCLEOTIDE SEQUENCE [LARGE SCALE GENOMIC DNA]</scope>
    <source>
        <strain evidence="2 3">XOM25</strain>
    </source>
</reference>
<dbReference type="KEGG" id="tvd:SG34_032910"/>
<accession>A0AAE9ZCU7</accession>
<name>A0AAE9ZCU7_9GAMM</name>
<evidence type="ECO:0000256" key="1">
    <source>
        <dbReference type="SAM" id="Phobius"/>
    </source>
</evidence>
<sequence>MRNKMLPGIFGAVLMFITGNMLPVTDFYSHFIVNSHDGENTSVAIAVLLGWPIFIILGASAGVLAYNYCPAKLSKGRT</sequence>
<keyword evidence="1" id="KW-0472">Membrane</keyword>
<reference evidence="2 3" key="1">
    <citation type="journal article" date="2015" name="Genome Announc.">
        <title>Draft Genome Sequences of Marine Isolates of Thalassomonas viridans and Thalassomonas actiniarum.</title>
        <authorList>
            <person name="Olonade I."/>
            <person name="van Zyl L.J."/>
            <person name="Trindade M."/>
        </authorList>
    </citation>
    <scope>NUCLEOTIDE SEQUENCE [LARGE SCALE GENOMIC DNA]</scope>
    <source>
        <strain evidence="2 3">XOM25</strain>
    </source>
</reference>
<keyword evidence="1" id="KW-0812">Transmembrane</keyword>
<dbReference type="Proteomes" id="UP000032352">
    <property type="component" value="Chromosome pTvir"/>
</dbReference>
<proteinExistence type="predicted"/>
<organism evidence="2 3">
    <name type="scientific">Thalassomonas viridans</name>
    <dbReference type="NCBI Taxonomy" id="137584"/>
    <lineage>
        <taxon>Bacteria</taxon>
        <taxon>Pseudomonadati</taxon>
        <taxon>Pseudomonadota</taxon>
        <taxon>Gammaproteobacteria</taxon>
        <taxon>Alteromonadales</taxon>
        <taxon>Colwelliaceae</taxon>
        <taxon>Thalassomonas</taxon>
    </lineage>
</organism>
<keyword evidence="3" id="KW-1185">Reference proteome</keyword>
<dbReference type="EMBL" id="CP059734">
    <property type="protein sequence ID" value="WDE08708.1"/>
    <property type="molecule type" value="Genomic_DNA"/>
</dbReference>
<dbReference type="AlphaFoldDB" id="A0AAE9ZCU7"/>
<evidence type="ECO:0000313" key="2">
    <source>
        <dbReference type="EMBL" id="WDE08708.1"/>
    </source>
</evidence>
<feature type="transmembrane region" description="Helical" evidence="1">
    <location>
        <begin position="45"/>
        <end position="69"/>
    </location>
</feature>